<reference evidence="1" key="1">
    <citation type="submission" date="2022-08" db="EMBL/GenBank/DDBJ databases">
        <authorList>
            <person name="Gutierrez-Valencia J."/>
        </authorList>
    </citation>
    <scope>NUCLEOTIDE SEQUENCE</scope>
</reference>
<dbReference type="EMBL" id="CAMGYJ010000008">
    <property type="protein sequence ID" value="CAI0455880.1"/>
    <property type="molecule type" value="Genomic_DNA"/>
</dbReference>
<protein>
    <submittedName>
        <fullName evidence="1">Uncharacterized protein</fullName>
    </submittedName>
</protein>
<comment type="caution">
    <text evidence="1">The sequence shown here is derived from an EMBL/GenBank/DDBJ whole genome shotgun (WGS) entry which is preliminary data.</text>
</comment>
<dbReference type="AlphaFoldDB" id="A0AAV0NBH1"/>
<dbReference type="Proteomes" id="UP001154282">
    <property type="component" value="Unassembled WGS sequence"/>
</dbReference>
<feature type="non-terminal residue" evidence="1">
    <location>
        <position position="1"/>
    </location>
</feature>
<organism evidence="1 2">
    <name type="scientific">Linum tenue</name>
    <dbReference type="NCBI Taxonomy" id="586396"/>
    <lineage>
        <taxon>Eukaryota</taxon>
        <taxon>Viridiplantae</taxon>
        <taxon>Streptophyta</taxon>
        <taxon>Embryophyta</taxon>
        <taxon>Tracheophyta</taxon>
        <taxon>Spermatophyta</taxon>
        <taxon>Magnoliopsida</taxon>
        <taxon>eudicotyledons</taxon>
        <taxon>Gunneridae</taxon>
        <taxon>Pentapetalae</taxon>
        <taxon>rosids</taxon>
        <taxon>fabids</taxon>
        <taxon>Malpighiales</taxon>
        <taxon>Linaceae</taxon>
        <taxon>Linum</taxon>
    </lineage>
</organism>
<evidence type="ECO:0000313" key="1">
    <source>
        <dbReference type="EMBL" id="CAI0455880.1"/>
    </source>
</evidence>
<accession>A0AAV0NBH1</accession>
<sequence length="90" mass="10294">TATLKHFALTPARSVLYLPRPSGTELRVPLDALPNFNYWLSFFTNCLSLNKHPTPRFTDHTRLLNTILHLLLGADQISSFCCCVQLHLDW</sequence>
<gene>
    <name evidence="1" type="ORF">LITE_LOCUS32541</name>
</gene>
<name>A0AAV0NBH1_9ROSI</name>
<proteinExistence type="predicted"/>
<keyword evidence="2" id="KW-1185">Reference proteome</keyword>
<evidence type="ECO:0000313" key="2">
    <source>
        <dbReference type="Proteomes" id="UP001154282"/>
    </source>
</evidence>